<dbReference type="AlphaFoldDB" id="A0A3A6UII4"/>
<name>A0A3A6UII4_LEGPN</name>
<accession>A0A3A6UII4</accession>
<evidence type="ECO:0000313" key="2">
    <source>
        <dbReference type="Proteomes" id="UP000277145"/>
    </source>
</evidence>
<dbReference type="Proteomes" id="UP000277145">
    <property type="component" value="Unassembled WGS sequence"/>
</dbReference>
<dbReference type="RefSeq" id="WP_025519216.1">
    <property type="nucleotide sequence ID" value="NZ_CP021281.1"/>
</dbReference>
<proteinExistence type="predicted"/>
<comment type="caution">
    <text evidence="1">The sequence shown here is derived from an EMBL/GenBank/DDBJ whole genome shotgun (WGS) entry which is preliminary data.</text>
</comment>
<reference evidence="1 2" key="1">
    <citation type="submission" date="2018-08" db="EMBL/GenBank/DDBJ databases">
        <title>Genome Sequences of Legionella pneumophila subsp. pneumophila Isolates, Recovered from a Drinking Water System in a Large Builging.</title>
        <authorList>
            <person name="Gomez-Alvarez V."/>
            <person name="Boczek L."/>
            <person name="King D."/>
            <person name="Pemberton A."/>
            <person name="Pfaller S."/>
            <person name="Rodgers M."/>
            <person name="Santodomingo J."/>
            <person name="Revetta R."/>
        </authorList>
    </citation>
    <scope>NUCLEOTIDE SEQUENCE [LARGE SCALE GENOMIC DNA]</scope>
    <source>
        <strain evidence="1 2">L01C.1</strain>
    </source>
</reference>
<sequence>MLKPQDIVILLKMLANKNPQQFIQKDLATYLCMSASEVHEGMKRLTLSHLLVPVSQESDTNSKRKKILTPIKAACEECLIYGVKYFCPVRLGEYTRGIPTSYAAPLFAKYIVLGSDPIPIWPYAEGDHRGLALEPLYRSVPQSITKHPDQIFYELLVFIDAIRTGRARERALAIKLLRERISLNEST</sequence>
<evidence type="ECO:0000313" key="1">
    <source>
        <dbReference type="EMBL" id="RJY35066.1"/>
    </source>
</evidence>
<protein>
    <submittedName>
        <fullName evidence="1">Uncharacterized protein</fullName>
    </submittedName>
</protein>
<dbReference type="EMBL" id="QWDR01000001">
    <property type="protein sequence ID" value="RJY35066.1"/>
    <property type="molecule type" value="Genomic_DNA"/>
</dbReference>
<gene>
    <name evidence="1" type="ORF">D1H98_03490</name>
</gene>
<organism evidence="1 2">
    <name type="scientific">Legionella pneumophila subsp. pneumophila</name>
    <dbReference type="NCBI Taxonomy" id="91891"/>
    <lineage>
        <taxon>Bacteria</taxon>
        <taxon>Pseudomonadati</taxon>
        <taxon>Pseudomonadota</taxon>
        <taxon>Gammaproteobacteria</taxon>
        <taxon>Legionellales</taxon>
        <taxon>Legionellaceae</taxon>
        <taxon>Legionella</taxon>
    </lineage>
</organism>